<dbReference type="GO" id="GO:0008745">
    <property type="term" value="F:N-acetylmuramoyl-L-alanine amidase activity"/>
    <property type="evidence" value="ECO:0007669"/>
    <property type="project" value="UniProtKB-EC"/>
</dbReference>
<dbReference type="PANTHER" id="PTHR30417">
    <property type="entry name" value="N-ACETYLMURAMOYL-L-ALANINE AMIDASE AMID"/>
    <property type="match status" value="1"/>
</dbReference>
<dbReference type="OrthoDB" id="9794294at2"/>
<dbReference type="AlphaFoldDB" id="A0A1G9Z503"/>
<accession>A0A1G9Z503</accession>
<dbReference type="Proteomes" id="UP000199182">
    <property type="component" value="Unassembled WGS sequence"/>
</dbReference>
<sequence length="217" mass="24472">MNIIQHPSPNHWNGRFGWTPDMIVCHITDGAYDGAIATLCDPAMQRSSHFVVARDGRITQLVQIADGAWCNGTDTKPLANSYYGKSTLQAVRDRKTNANYYTISIEFEGIWKETKGRLTDVQLAAGIELIKYIFAEVKRLYGIDIPVDREHIVGHYQISPVTRPCCPGELFQWDELLAGVKGEAAETDWQLKYTKLEAEYNAFRQGVAALLDNYKEV</sequence>
<dbReference type="Gene3D" id="3.40.80.10">
    <property type="entry name" value="Peptidoglycan recognition protein-like"/>
    <property type="match status" value="1"/>
</dbReference>
<keyword evidence="3" id="KW-0378">Hydrolase</keyword>
<dbReference type="PANTHER" id="PTHR30417:SF1">
    <property type="entry name" value="N-ACETYLMURAMOYL-L-ALANINE AMIDASE AMID"/>
    <property type="match status" value="1"/>
</dbReference>
<dbReference type="Pfam" id="PF01510">
    <property type="entry name" value="Amidase_2"/>
    <property type="match status" value="1"/>
</dbReference>
<evidence type="ECO:0000256" key="1">
    <source>
        <dbReference type="ARBA" id="ARBA00001561"/>
    </source>
</evidence>
<comment type="catalytic activity">
    <reaction evidence="1">
        <text>Hydrolyzes the link between N-acetylmuramoyl residues and L-amino acid residues in certain cell-wall glycopeptides.</text>
        <dbReference type="EC" id="3.5.1.28"/>
    </reaction>
</comment>
<evidence type="ECO:0000313" key="7">
    <source>
        <dbReference type="Proteomes" id="UP000199182"/>
    </source>
</evidence>
<dbReference type="GO" id="GO:0071555">
    <property type="term" value="P:cell wall organization"/>
    <property type="evidence" value="ECO:0007669"/>
    <property type="project" value="UniProtKB-KW"/>
</dbReference>
<dbReference type="STRING" id="258515.SAMN05192585_11276"/>
<dbReference type="EMBL" id="FNID01000012">
    <property type="protein sequence ID" value="SDN15753.1"/>
    <property type="molecule type" value="Genomic_DNA"/>
</dbReference>
<dbReference type="SMART" id="SM00644">
    <property type="entry name" value="Ami_2"/>
    <property type="match status" value="1"/>
</dbReference>
<dbReference type="EC" id="3.5.1.28" evidence="2"/>
<evidence type="ECO:0000256" key="2">
    <source>
        <dbReference type="ARBA" id="ARBA00011901"/>
    </source>
</evidence>
<dbReference type="SUPFAM" id="SSF55846">
    <property type="entry name" value="N-acetylmuramoyl-L-alanine amidase-like"/>
    <property type="match status" value="1"/>
</dbReference>
<evidence type="ECO:0000256" key="3">
    <source>
        <dbReference type="ARBA" id="ARBA00022801"/>
    </source>
</evidence>
<dbReference type="InterPro" id="IPR036505">
    <property type="entry name" value="Amidase/PGRP_sf"/>
</dbReference>
<name>A0A1G9Z503_9FIRM</name>
<dbReference type="CDD" id="cd06583">
    <property type="entry name" value="PGRP"/>
    <property type="match status" value="1"/>
</dbReference>
<evidence type="ECO:0000256" key="4">
    <source>
        <dbReference type="ARBA" id="ARBA00023316"/>
    </source>
</evidence>
<organism evidence="6 7">
    <name type="scientific">Acetanaerobacterium elongatum</name>
    <dbReference type="NCBI Taxonomy" id="258515"/>
    <lineage>
        <taxon>Bacteria</taxon>
        <taxon>Bacillati</taxon>
        <taxon>Bacillota</taxon>
        <taxon>Clostridia</taxon>
        <taxon>Eubacteriales</taxon>
        <taxon>Oscillospiraceae</taxon>
        <taxon>Acetanaerobacterium</taxon>
    </lineage>
</organism>
<dbReference type="GO" id="GO:0009253">
    <property type="term" value="P:peptidoglycan catabolic process"/>
    <property type="evidence" value="ECO:0007669"/>
    <property type="project" value="InterPro"/>
</dbReference>
<keyword evidence="7" id="KW-1185">Reference proteome</keyword>
<gene>
    <name evidence="6" type="ORF">SAMN05192585_11276</name>
</gene>
<dbReference type="RefSeq" id="WP_143008055.1">
    <property type="nucleotide sequence ID" value="NZ_FNID01000012.1"/>
</dbReference>
<feature type="domain" description="N-acetylmuramoyl-L-alanine amidase" evidence="5">
    <location>
        <begin position="8"/>
        <end position="168"/>
    </location>
</feature>
<evidence type="ECO:0000259" key="5">
    <source>
        <dbReference type="SMART" id="SM00644"/>
    </source>
</evidence>
<dbReference type="GO" id="GO:0009254">
    <property type="term" value="P:peptidoglycan turnover"/>
    <property type="evidence" value="ECO:0007669"/>
    <property type="project" value="TreeGrafter"/>
</dbReference>
<protein>
    <recommendedName>
        <fullName evidence="2">N-acetylmuramoyl-L-alanine amidase</fullName>
        <ecNumber evidence="2">3.5.1.28</ecNumber>
    </recommendedName>
</protein>
<dbReference type="InterPro" id="IPR002502">
    <property type="entry name" value="Amidase_domain"/>
</dbReference>
<keyword evidence="4" id="KW-0961">Cell wall biogenesis/degradation</keyword>
<reference evidence="6 7" key="1">
    <citation type="submission" date="2016-10" db="EMBL/GenBank/DDBJ databases">
        <authorList>
            <person name="de Groot N.N."/>
        </authorList>
    </citation>
    <scope>NUCLEOTIDE SEQUENCE [LARGE SCALE GENOMIC DNA]</scope>
    <source>
        <strain evidence="6 7">CGMCC 1.5012</strain>
    </source>
</reference>
<dbReference type="InterPro" id="IPR051206">
    <property type="entry name" value="NAMLAA_amidase_2"/>
</dbReference>
<evidence type="ECO:0000313" key="6">
    <source>
        <dbReference type="EMBL" id="SDN15753.1"/>
    </source>
</evidence>
<proteinExistence type="predicted"/>